<feature type="domain" description="Glycosyl transferase family 1" evidence="6">
    <location>
        <begin position="481"/>
        <end position="648"/>
    </location>
</feature>
<feature type="region of interest" description="Disordered" evidence="5">
    <location>
        <begin position="112"/>
        <end position="175"/>
    </location>
</feature>
<dbReference type="RefSeq" id="WP_101598831.1">
    <property type="nucleotide sequence ID" value="NZ_FXYZ01000028.1"/>
</dbReference>
<protein>
    <recommendedName>
        <fullName evidence="1">D-inositol 3-phosphate glycosyltransferase</fullName>
    </recommendedName>
</protein>
<gene>
    <name evidence="9" type="ORF">BAURA63_03568</name>
</gene>
<proteinExistence type="predicted"/>
<feature type="compositionally biased region" description="Polar residues" evidence="5">
    <location>
        <begin position="141"/>
        <end position="159"/>
    </location>
</feature>
<keyword evidence="3 9" id="KW-0808">Transferase</keyword>
<feature type="domain" description="Glycosyltransferase subfamily 4-like N-terminal" evidence="8">
    <location>
        <begin position="281"/>
        <end position="461"/>
    </location>
</feature>
<reference evidence="9 10" key="1">
    <citation type="submission" date="2017-03" db="EMBL/GenBank/DDBJ databases">
        <authorList>
            <person name="Afonso C.L."/>
            <person name="Miller P.J."/>
            <person name="Scott M.A."/>
            <person name="Spackman E."/>
            <person name="Goraichik I."/>
            <person name="Dimitrov K.M."/>
            <person name="Suarez D.L."/>
            <person name="Swayne D.E."/>
        </authorList>
    </citation>
    <scope>NUCLEOTIDE SEQUENCE [LARGE SCALE GENOMIC DNA]</scope>
    <source>
        <strain evidence="10">6(3)</strain>
    </source>
</reference>
<evidence type="ECO:0000256" key="5">
    <source>
        <dbReference type="SAM" id="MobiDB-lite"/>
    </source>
</evidence>
<dbReference type="Pfam" id="PF00534">
    <property type="entry name" value="Glycos_transf_1"/>
    <property type="match status" value="1"/>
</dbReference>
<dbReference type="Gene3D" id="3.40.50.2000">
    <property type="entry name" value="Glycogen Phosphorylase B"/>
    <property type="match status" value="3"/>
</dbReference>
<evidence type="ECO:0000259" key="8">
    <source>
        <dbReference type="Pfam" id="PF13579"/>
    </source>
</evidence>
<sequence>MHEDERRNPGFRRKMLVDDFVANSDEMYSEFLALIDRNQEGRGDAARERRLERDLARREAENEDLFRELGKARSALAAYRKETRRLKDDLRRVRSSSSMRIGKAVTRPLAIFRRESETKRTDRKVASPAQYGEEVLHEGNETNASNDSGSSSRTVSLSNGVEAGVSPNAEQPAANLWELTNQELETRLESEPRAETFSALLNRMWFQRGDIRRCERLLEQYRDLAEGLPEEGRLLVARIRGVARLRQARQLVPPRAHGAAYRVEADRVMYCVHSTPVFDSNGYSTRTRGLVDGLHSNGVDVAVVSRIGYPWDVHPSKAPKSEERNVSELGGVEYVHLPGANINRDPLDQYVLKAADAYVREAKIRRPQRIQAASNFRQALPALIAARRLGIPFIYEVRGLWEITEASSKDGWEDSERFALQVELESLVATEADHVLAITAQVRDELIKRGVPATRISIAANAVDTTEFVPLPKDLDYARNVGISLDRPVLGFAGSIVAYEGLDVLLRAVRKLRDRSIPVQVVIAGSGSAEAQLRVLNAELQLEDDVTFLGRLPAEDIPRLLSVMDIMPCPRVSTRVTELVSPLKPLESLASGKTVVLSDVRPQVDLAPPGSGRALLVPADNVEALADTLAEVLEDPDLARAVARAGRLWAVRERTWNVVSAEVKASYRDADQRWQEALTEAPTLALEQIRLGIIADEFTTETLSHRVELVPISRKDPLAALEQGLDAILVESAWEGNGGEWFHGVGYYDSEQFASLDLLLRAAAEAGIPRLFWNKEDPVHYRRFIPTAVHFDHIFSTDASLLGDYLAAGMSNVRTVSALPFYAEPVLHNPIQRPAELGSSTAMYAGTYYGQRYATRSKELAGMLRAALPFGLTIYDRQHGKTDTPYRFPSEFDKQIQGALPYREVLRAYRRHSACLNANSVTESPSMFSRRVVEAAASGGVVLSGAGRGVVETFGGAIPASGDPHFQRALLRAWAADPTARIEEAWFQLRSIARSHTTETALAILLRTAGIAVDGPRDPRYIARLTVDPISMLDAVLAQSVPPAAVAVPDESVAFVRELTHLPVISTNDSFAEIRELGVDAVIDFTEFPSRTFAEDLVIAHRFRGDTEITARGFTPEDDPRLLAARVTDLPIGEHDDVVGRFALLDHEGRAAASDDSLTLVLPPVLRTADRVDTDSAFAQSRSAGGDSLPEVGKSSDGSLTILVAGHDFKFIESYIATLDTQGHTVLIDKWNGHSGHDEEKSKALLAQADVIWCEWGLGNAVWYSRHVESTQRLVVRVHLQEIDLPYLRSVRVDAVNTFVFVGEQIRRAAVEGHGVPADRAIVVPNAVPIASLDQPKVDNYAHTLGLVGIVPQRKRLDLAIDLIAQLSQRDPSYRLRIKGKRPEEYPWMEKRPEEMCYYREQYDRIERLNAERGEEIIGFDAHGSDMAEWYRRIGVVISVSDFESFHLTLADGAASGADAVSLAWDGADLIYPESILFADIPSMVDGLLDGEESQRRKSDLVPVIESFDERIIHDHFTSLLYAGGSEPTGSPGGRVPS</sequence>
<evidence type="ECO:0000256" key="4">
    <source>
        <dbReference type="SAM" id="Coils"/>
    </source>
</evidence>
<dbReference type="EMBL" id="FXYZ01000028">
    <property type="protein sequence ID" value="SMY01683.1"/>
    <property type="molecule type" value="Genomic_DNA"/>
</dbReference>
<dbReference type="Pfam" id="PF13579">
    <property type="entry name" value="Glyco_trans_4_4"/>
    <property type="match status" value="1"/>
</dbReference>
<feature type="compositionally biased region" description="Basic and acidic residues" evidence="5">
    <location>
        <begin position="112"/>
        <end position="125"/>
    </location>
</feature>
<evidence type="ECO:0000256" key="2">
    <source>
        <dbReference type="ARBA" id="ARBA00022676"/>
    </source>
</evidence>
<dbReference type="GO" id="GO:1901137">
    <property type="term" value="P:carbohydrate derivative biosynthetic process"/>
    <property type="evidence" value="ECO:0007669"/>
    <property type="project" value="UniProtKB-ARBA"/>
</dbReference>
<dbReference type="InterPro" id="IPR028098">
    <property type="entry name" value="Glyco_trans_4-like_N"/>
</dbReference>
<dbReference type="Proteomes" id="UP000234327">
    <property type="component" value="Unassembled WGS sequence"/>
</dbReference>
<evidence type="ECO:0000313" key="9">
    <source>
        <dbReference type="EMBL" id="SMY01683.1"/>
    </source>
</evidence>
<organism evidence="9 10">
    <name type="scientific">Brevibacterium aurantiacum</name>
    <dbReference type="NCBI Taxonomy" id="273384"/>
    <lineage>
        <taxon>Bacteria</taxon>
        <taxon>Bacillati</taxon>
        <taxon>Actinomycetota</taxon>
        <taxon>Actinomycetes</taxon>
        <taxon>Micrococcales</taxon>
        <taxon>Brevibacteriaceae</taxon>
        <taxon>Brevibacterium</taxon>
    </lineage>
</organism>
<evidence type="ECO:0000259" key="7">
    <source>
        <dbReference type="Pfam" id="PF13524"/>
    </source>
</evidence>
<accession>A0A2H1KPE8</accession>
<dbReference type="InterPro" id="IPR001296">
    <property type="entry name" value="Glyco_trans_1"/>
</dbReference>
<dbReference type="Pfam" id="PF13524">
    <property type="entry name" value="Glyco_trans_1_2"/>
    <property type="match status" value="1"/>
</dbReference>
<name>A0A2H1KPE8_BREAU</name>
<dbReference type="GO" id="GO:0016757">
    <property type="term" value="F:glycosyltransferase activity"/>
    <property type="evidence" value="ECO:0007669"/>
    <property type="project" value="UniProtKB-KW"/>
</dbReference>
<feature type="coiled-coil region" evidence="4">
    <location>
        <begin position="48"/>
        <end position="96"/>
    </location>
</feature>
<evidence type="ECO:0000259" key="6">
    <source>
        <dbReference type="Pfam" id="PF00534"/>
    </source>
</evidence>
<dbReference type="InterPro" id="IPR050194">
    <property type="entry name" value="Glycosyltransferase_grp1"/>
</dbReference>
<keyword evidence="4" id="KW-0175">Coiled coil</keyword>
<dbReference type="PANTHER" id="PTHR45947">
    <property type="entry name" value="SULFOQUINOVOSYL TRANSFERASE SQD2"/>
    <property type="match status" value="1"/>
</dbReference>
<evidence type="ECO:0000256" key="1">
    <source>
        <dbReference type="ARBA" id="ARBA00021292"/>
    </source>
</evidence>
<evidence type="ECO:0000313" key="10">
    <source>
        <dbReference type="Proteomes" id="UP000234327"/>
    </source>
</evidence>
<feature type="domain" description="Spore protein YkvP/CgeB glycosyl transferase-like" evidence="7">
    <location>
        <begin position="890"/>
        <end position="1002"/>
    </location>
</feature>
<dbReference type="SUPFAM" id="SSF53756">
    <property type="entry name" value="UDP-Glycosyltransferase/glycogen phosphorylase"/>
    <property type="match status" value="2"/>
</dbReference>
<evidence type="ECO:0000256" key="3">
    <source>
        <dbReference type="ARBA" id="ARBA00022679"/>
    </source>
</evidence>
<dbReference type="PANTHER" id="PTHR45947:SF3">
    <property type="entry name" value="SULFOQUINOVOSYL TRANSFERASE SQD2"/>
    <property type="match status" value="1"/>
</dbReference>
<dbReference type="InterPro" id="IPR055259">
    <property type="entry name" value="YkvP/CgeB_Glyco_trans-like"/>
</dbReference>
<dbReference type="CDD" id="cd03794">
    <property type="entry name" value="GT4_WbuB-like"/>
    <property type="match status" value="1"/>
</dbReference>
<keyword evidence="2" id="KW-0328">Glycosyltransferase</keyword>